<reference evidence="1 2" key="1">
    <citation type="submission" date="2020-08" db="EMBL/GenBank/DDBJ databases">
        <title>Genome public.</title>
        <authorList>
            <person name="Liu C."/>
            <person name="Sun Q."/>
        </authorList>
    </citation>
    <scope>NUCLEOTIDE SEQUENCE [LARGE SCALE GENOMIC DNA]</scope>
    <source>
        <strain evidence="1 2">BX3</strain>
    </source>
</reference>
<comment type="caution">
    <text evidence="1">The sequence shown here is derived from an EMBL/GenBank/DDBJ whole genome shotgun (WGS) entry which is preliminary data.</text>
</comment>
<evidence type="ECO:0000313" key="1">
    <source>
        <dbReference type="EMBL" id="MBC8557097.1"/>
    </source>
</evidence>
<gene>
    <name evidence="1" type="ORF">H8700_05175</name>
</gene>
<dbReference type="EMBL" id="JACRSW010000016">
    <property type="protein sequence ID" value="MBC8557097.1"/>
    <property type="molecule type" value="Genomic_DNA"/>
</dbReference>
<evidence type="ECO:0000313" key="2">
    <source>
        <dbReference type="Proteomes" id="UP000637513"/>
    </source>
</evidence>
<name>A0ABR7MTF8_9FIRM</name>
<protein>
    <submittedName>
        <fullName evidence="1">Uncharacterized protein</fullName>
    </submittedName>
</protein>
<dbReference type="RefSeq" id="WP_249304013.1">
    <property type="nucleotide sequence ID" value="NZ_JACRSW010000016.1"/>
</dbReference>
<organism evidence="1 2">
    <name type="scientific">Jutongia hominis</name>
    <dbReference type="NCBI Taxonomy" id="2763664"/>
    <lineage>
        <taxon>Bacteria</taxon>
        <taxon>Bacillati</taxon>
        <taxon>Bacillota</taxon>
        <taxon>Clostridia</taxon>
        <taxon>Lachnospirales</taxon>
        <taxon>Lachnospiraceae</taxon>
        <taxon>Jutongia</taxon>
    </lineage>
</organism>
<accession>A0ABR7MTF8</accession>
<proteinExistence type="predicted"/>
<dbReference type="Proteomes" id="UP000637513">
    <property type="component" value="Unassembled WGS sequence"/>
</dbReference>
<sequence length="220" mass="26518">MFQKNKKQDEEYMGRYWEAVKKKYVPLLTLDPRWHQLFPDHMKTKRMIQLEKKLNKLIKKQGQTNNDLKDYEKTRKVLMDNIINNMTDGSETDSPIRSMKQDKNQKLLDELHQKIAQAHDLQQQLPQEIQDVNHALMIESLKNCYETLVYNTQEIEQEEEWIANARKELTEHVLAKQEMEIRNTDTYRFMHDLLGADILEIFDKDYDVWKGEINREHKQV</sequence>
<keyword evidence="2" id="KW-1185">Reference proteome</keyword>